<dbReference type="PANTHER" id="PTHR43248">
    <property type="entry name" value="2-SUCCINYL-6-HYDROXY-2,4-CYCLOHEXADIENE-1-CARBOXYLATE SYNTHASE"/>
    <property type="match status" value="1"/>
</dbReference>
<evidence type="ECO:0000313" key="9">
    <source>
        <dbReference type="Proteomes" id="UP000240542"/>
    </source>
</evidence>
<dbReference type="RefSeq" id="WP_245929124.1">
    <property type="nucleotide sequence ID" value="NZ_PYGA01000027.1"/>
</dbReference>
<feature type="chain" id="PRO_5038442033" evidence="5">
    <location>
        <begin position="19"/>
        <end position="523"/>
    </location>
</feature>
<dbReference type="Proteomes" id="UP000240542">
    <property type="component" value="Unassembled WGS sequence"/>
</dbReference>
<dbReference type="EMBL" id="PYGA01000027">
    <property type="protein sequence ID" value="PSK89163.1"/>
    <property type="molecule type" value="Genomic_DNA"/>
</dbReference>
<evidence type="ECO:0000256" key="1">
    <source>
        <dbReference type="ARBA" id="ARBA00010088"/>
    </source>
</evidence>
<reference evidence="8 9" key="1">
    <citation type="submission" date="2018-03" db="EMBL/GenBank/DDBJ databases">
        <title>Genomic Encyclopedia of Archaeal and Bacterial Type Strains, Phase II (KMG-II): from individual species to whole genera.</title>
        <authorList>
            <person name="Goeker M."/>
        </authorList>
    </citation>
    <scope>NUCLEOTIDE SEQUENCE [LARGE SCALE GENOMIC DNA]</scope>
    <source>
        <strain evidence="8 9">DSM 45312</strain>
    </source>
</reference>
<gene>
    <name evidence="8" type="ORF">CLV63_12736</name>
</gene>
<evidence type="ECO:0000256" key="3">
    <source>
        <dbReference type="ARBA" id="ARBA00022801"/>
    </source>
</evidence>
<proteinExistence type="inferred from homology"/>
<feature type="compositionally biased region" description="Basic residues" evidence="4">
    <location>
        <begin position="513"/>
        <end position="523"/>
    </location>
</feature>
<dbReference type="AlphaFoldDB" id="A0A2P8CW02"/>
<evidence type="ECO:0000259" key="6">
    <source>
        <dbReference type="Pfam" id="PF00561"/>
    </source>
</evidence>
<keyword evidence="3 8" id="KW-0378">Hydrolase</keyword>
<evidence type="ECO:0000259" key="7">
    <source>
        <dbReference type="Pfam" id="PF08386"/>
    </source>
</evidence>
<dbReference type="InterPro" id="IPR013595">
    <property type="entry name" value="Pept_S33_TAP-like_C"/>
</dbReference>
<dbReference type="PANTHER" id="PTHR43248:SF29">
    <property type="entry name" value="TRIPEPTIDYL AMINOPEPTIDASE"/>
    <property type="match status" value="1"/>
</dbReference>
<dbReference type="InterPro" id="IPR000073">
    <property type="entry name" value="AB_hydrolase_1"/>
</dbReference>
<dbReference type="Gene3D" id="3.40.50.1820">
    <property type="entry name" value="alpha/beta hydrolase"/>
    <property type="match status" value="1"/>
</dbReference>
<protein>
    <submittedName>
        <fullName evidence="8">Alpha/beta hydrolase family protein</fullName>
    </submittedName>
</protein>
<evidence type="ECO:0000313" key="8">
    <source>
        <dbReference type="EMBL" id="PSK89163.1"/>
    </source>
</evidence>
<feature type="domain" description="AB hydrolase-1" evidence="6">
    <location>
        <begin position="88"/>
        <end position="269"/>
    </location>
</feature>
<keyword evidence="2 5" id="KW-0732">Signal</keyword>
<keyword evidence="9" id="KW-1185">Reference proteome</keyword>
<comment type="similarity">
    <text evidence="1">Belongs to the peptidase S33 family.</text>
</comment>
<dbReference type="Pfam" id="PF08386">
    <property type="entry name" value="Abhydrolase_4"/>
    <property type="match status" value="1"/>
</dbReference>
<dbReference type="Pfam" id="PF00561">
    <property type="entry name" value="Abhydrolase_1"/>
    <property type="match status" value="1"/>
</dbReference>
<name>A0A2P8CW02_9ACTN</name>
<evidence type="ECO:0000256" key="2">
    <source>
        <dbReference type="ARBA" id="ARBA00022729"/>
    </source>
</evidence>
<sequence length="523" mass="55263">MKRLCAGIAAVTMGAVLAGGTPVPAAAAAGGIDWGACADLKPRGDAKPECAELTVPMDTGAGGRERADTPAVTLALSRVPARVKREGTLLVNPGGPGSPGRDWAAATADGLPADLRDRFDVVGFDPRGTGASTPAIHCDPGYYTPVRPDGIPHSTAEAAVLVSRATSYADTCAERNGPLLDHMGTLDSVSDMESIRTALGAERIDYLGYSYGTYLGAAYATQYPDRIRRLVLDSIVDPRRPWYESNLAQNRSLEAAAQNFFGWAARNDATYALGGSAGEVEKHYYSVRERLAEAPVDDALGPVEYESTYILAAYASDTWPVLARALADYAVRDDPAALKAAHKRFGENADSDPGHGAYLATQCTDAQWPHDWPTWRRDAEQSHAEAPFQSWSNTWYNAPCMAWAGDSRPWFEVGGQPAGGALLVQATDDGPTPVGGAYAMRDRFTGSRLIVEDGGVDHGVALNGNACVDGAVAAYLRDGTLPAPGGGADGADRTCAAAPQPDPEPAEPQREPLRHRHGPHATR</sequence>
<dbReference type="InterPro" id="IPR029058">
    <property type="entry name" value="AB_hydrolase_fold"/>
</dbReference>
<evidence type="ECO:0000256" key="4">
    <source>
        <dbReference type="SAM" id="MobiDB-lite"/>
    </source>
</evidence>
<comment type="caution">
    <text evidence="8">The sequence shown here is derived from an EMBL/GenBank/DDBJ whole genome shotgun (WGS) entry which is preliminary data.</text>
</comment>
<feature type="domain" description="Peptidase S33 tripeptidyl aminopeptidase-like C-terminal" evidence="7">
    <location>
        <begin position="388"/>
        <end position="485"/>
    </location>
</feature>
<dbReference type="InterPro" id="IPR051601">
    <property type="entry name" value="Serine_prot/Carboxylest_S33"/>
</dbReference>
<accession>A0A2P8CW02</accession>
<organism evidence="8 9">
    <name type="scientific">Murinocardiopsis flavida</name>
    <dbReference type="NCBI Taxonomy" id="645275"/>
    <lineage>
        <taxon>Bacteria</taxon>
        <taxon>Bacillati</taxon>
        <taxon>Actinomycetota</taxon>
        <taxon>Actinomycetes</taxon>
        <taxon>Streptosporangiales</taxon>
        <taxon>Nocardiopsidaceae</taxon>
        <taxon>Murinocardiopsis</taxon>
    </lineage>
</organism>
<feature type="signal peptide" evidence="5">
    <location>
        <begin position="1"/>
        <end position="18"/>
    </location>
</feature>
<feature type="region of interest" description="Disordered" evidence="4">
    <location>
        <begin position="484"/>
        <end position="523"/>
    </location>
</feature>
<evidence type="ECO:0000256" key="5">
    <source>
        <dbReference type="SAM" id="SignalP"/>
    </source>
</evidence>
<dbReference type="SUPFAM" id="SSF53474">
    <property type="entry name" value="alpha/beta-Hydrolases"/>
    <property type="match status" value="1"/>
</dbReference>
<dbReference type="GO" id="GO:0016787">
    <property type="term" value="F:hydrolase activity"/>
    <property type="evidence" value="ECO:0007669"/>
    <property type="project" value="UniProtKB-KW"/>
</dbReference>